<dbReference type="PANTHER" id="PTHR42755:SF1">
    <property type="entry name" value="3-DEOXY-D-MANNO-OCTULOSONIC ACID TRANSFERASE, MITOCHONDRIAL-RELATED"/>
    <property type="match status" value="1"/>
</dbReference>
<dbReference type="AlphaFoldDB" id="A0A2T0XIH7"/>
<evidence type="ECO:0000256" key="3">
    <source>
        <dbReference type="ARBA" id="ARBA00019077"/>
    </source>
</evidence>
<dbReference type="Pfam" id="PF04413">
    <property type="entry name" value="Glycos_transf_N"/>
    <property type="match status" value="1"/>
</dbReference>
<evidence type="ECO:0000256" key="9">
    <source>
        <dbReference type="RuleBase" id="RU365103"/>
    </source>
</evidence>
<dbReference type="GO" id="GO:0005886">
    <property type="term" value="C:plasma membrane"/>
    <property type="evidence" value="ECO:0007669"/>
    <property type="project" value="UniProtKB-SubCell"/>
</dbReference>
<dbReference type="GO" id="GO:0009245">
    <property type="term" value="P:lipid A biosynthetic process"/>
    <property type="evidence" value="ECO:0007669"/>
    <property type="project" value="TreeGrafter"/>
</dbReference>
<evidence type="ECO:0000256" key="5">
    <source>
        <dbReference type="ARBA" id="ARBA00031445"/>
    </source>
</evidence>
<comment type="catalytic activity">
    <reaction evidence="6 9">
        <text>lipid IVA (E. coli) + CMP-3-deoxy-beta-D-manno-octulosonate = alpha-Kdo-(2-&gt;6)-lipid IVA (E. coli) + CMP + H(+)</text>
        <dbReference type="Rhea" id="RHEA:28066"/>
        <dbReference type="ChEBI" id="CHEBI:15378"/>
        <dbReference type="ChEBI" id="CHEBI:58603"/>
        <dbReference type="ChEBI" id="CHEBI:60364"/>
        <dbReference type="ChEBI" id="CHEBI:60377"/>
        <dbReference type="ChEBI" id="CHEBI:85987"/>
        <dbReference type="EC" id="2.4.99.12"/>
    </reaction>
</comment>
<dbReference type="Proteomes" id="UP000238308">
    <property type="component" value="Unassembled WGS sequence"/>
</dbReference>
<keyword evidence="4 9" id="KW-0808">Transferase</keyword>
<dbReference type="InterPro" id="IPR039901">
    <property type="entry name" value="Kdotransferase"/>
</dbReference>
<feature type="site" description="Transition state stabilizer" evidence="8">
    <location>
        <position position="135"/>
    </location>
</feature>
<protein>
    <recommendedName>
        <fullName evidence="3 9">3-deoxy-D-manno-octulosonic acid transferase</fullName>
        <shortName evidence="9">Kdo transferase</shortName>
        <ecNumber evidence="2 9">2.4.99.12</ecNumber>
    </recommendedName>
    <alternativeName>
        <fullName evidence="5 9">Lipid IV(A) 3-deoxy-D-manno-octulosonic acid transferase</fullName>
    </alternativeName>
</protein>
<keyword evidence="9" id="KW-1003">Cell membrane</keyword>
<evidence type="ECO:0000256" key="8">
    <source>
        <dbReference type="PIRSR" id="PIRSR639901-2"/>
    </source>
</evidence>
<evidence type="ECO:0000259" key="10">
    <source>
        <dbReference type="Pfam" id="PF04413"/>
    </source>
</evidence>
<gene>
    <name evidence="11" type="ORF">BCM14_1541</name>
</gene>
<evidence type="ECO:0000256" key="6">
    <source>
        <dbReference type="ARBA" id="ARBA00049183"/>
    </source>
</evidence>
<dbReference type="RefSeq" id="WP_106227383.1">
    <property type="nucleotide sequence ID" value="NZ_PVTV01000012.1"/>
</dbReference>
<keyword evidence="12" id="KW-1185">Reference proteome</keyword>
<dbReference type="OrthoDB" id="9789797at2"/>
<keyword evidence="9" id="KW-0448">Lipopolysaccharide biosynthesis</keyword>
<dbReference type="UniPathway" id="UPA00958"/>
<comment type="pathway">
    <text evidence="1 9">Bacterial outer membrane biogenesis; LPS core biosynthesis.</text>
</comment>
<feature type="site" description="Transition state stabilizer" evidence="8">
    <location>
        <position position="215"/>
    </location>
</feature>
<keyword evidence="9" id="KW-0472">Membrane</keyword>
<dbReference type="GO" id="GO:0043842">
    <property type="term" value="F:Kdo transferase activity"/>
    <property type="evidence" value="ECO:0007669"/>
    <property type="project" value="UniProtKB-EC"/>
</dbReference>
<comment type="similarity">
    <text evidence="9">Belongs to the glycosyltransferase group 1 family.</text>
</comment>
<evidence type="ECO:0000256" key="7">
    <source>
        <dbReference type="PIRSR" id="PIRSR639901-1"/>
    </source>
</evidence>
<dbReference type="InterPro" id="IPR038107">
    <property type="entry name" value="Glycos_transf_N_sf"/>
</dbReference>
<comment type="subcellular location">
    <subcellularLocation>
        <location evidence="9">Cell membrane</location>
    </subcellularLocation>
</comment>
<dbReference type="PANTHER" id="PTHR42755">
    <property type="entry name" value="3-DEOXY-MANNO-OCTULOSONATE CYTIDYLYLTRANSFERASE"/>
    <property type="match status" value="1"/>
</dbReference>
<sequence length="451" mass="50106">MLLAIYSAVLWLVAPFVWAGMFWRARRAGANWEILCAERFGHYTQPWDGPRPVWVHAVSLGETRGAATLIRGLLAQGDRVLLTHMTPTGRAEGARLFADEIAAGQLRQQWVPYDFPGATRDFFERYHPRLGLLVEREVWPNLIAQAKLCGIPMLMVNARFSQQALEHVHQIERFFGSLLRDAYTSLDLVLAQTAEDAARLFEIGVRNVLVLGNMKFDLQLPEVAIETGRHWRIALDRPVIAIASTRDGEDVLFAQALKRLLTKQTRALFFLIPRHPQRFDEAASHLDEAGLRYARWSVIRRDSPSVPYIADLQVILADTVGEMPFFYAASDIAIVAGSFAPFGGQNLIEPCAVGAPVIVGPHTYNFKDAVHDAVAQGVAVQITGHSDDANSAEKTAQSTTALALIQAFEWLGDPVSLEQRGQKAKAWVAQHKGATKRTLEQITEFENALGQ</sequence>
<dbReference type="EMBL" id="PVTV01000012">
    <property type="protein sequence ID" value="PRY98707.1"/>
    <property type="molecule type" value="Genomic_DNA"/>
</dbReference>
<organism evidence="11 12">
    <name type="scientific">Jezberella montanilacus</name>
    <dbReference type="NCBI Taxonomy" id="323426"/>
    <lineage>
        <taxon>Bacteria</taxon>
        <taxon>Pseudomonadati</taxon>
        <taxon>Pseudomonadota</taxon>
        <taxon>Betaproteobacteria</taxon>
        <taxon>Burkholderiales</taxon>
        <taxon>Alcaligenaceae</taxon>
        <taxon>Jezberella</taxon>
    </lineage>
</organism>
<dbReference type="Gene3D" id="3.40.50.2000">
    <property type="entry name" value="Glycogen Phosphorylase B"/>
    <property type="match status" value="1"/>
</dbReference>
<accession>A0A2T0XIH7</accession>
<proteinExistence type="inferred from homology"/>
<dbReference type="Gene3D" id="3.40.50.11720">
    <property type="entry name" value="3-Deoxy-D-manno-octulosonic-acid transferase, N-terminal domain"/>
    <property type="match status" value="1"/>
</dbReference>
<dbReference type="InterPro" id="IPR007507">
    <property type="entry name" value="Glycos_transf_N"/>
</dbReference>
<feature type="domain" description="3-deoxy-D-manno-octulosonic-acid transferase N-terminal" evidence="10">
    <location>
        <begin position="37"/>
        <end position="217"/>
    </location>
</feature>
<evidence type="ECO:0000256" key="2">
    <source>
        <dbReference type="ARBA" id="ARBA00012621"/>
    </source>
</evidence>
<evidence type="ECO:0000256" key="1">
    <source>
        <dbReference type="ARBA" id="ARBA00004713"/>
    </source>
</evidence>
<evidence type="ECO:0000313" key="11">
    <source>
        <dbReference type="EMBL" id="PRY98707.1"/>
    </source>
</evidence>
<evidence type="ECO:0000313" key="12">
    <source>
        <dbReference type="Proteomes" id="UP000238308"/>
    </source>
</evidence>
<comment type="function">
    <text evidence="9">Involved in lipopolysaccharide (LPS) biosynthesis. Catalyzes the transfer of 3-deoxy-D-manno-octulosonate (Kdo) residue(s) from CMP-Kdo to lipid IV(A), the tetraacyldisaccharide-1,4'-bisphosphate precursor of lipid A.</text>
</comment>
<dbReference type="SUPFAM" id="SSF53756">
    <property type="entry name" value="UDP-Glycosyltransferase/glycogen phosphorylase"/>
    <property type="match status" value="1"/>
</dbReference>
<feature type="active site" description="Proton acceptor" evidence="7">
    <location>
        <position position="62"/>
    </location>
</feature>
<dbReference type="EC" id="2.4.99.12" evidence="2 9"/>
<evidence type="ECO:0000256" key="4">
    <source>
        <dbReference type="ARBA" id="ARBA00022679"/>
    </source>
</evidence>
<dbReference type="GO" id="GO:0009244">
    <property type="term" value="P:lipopolysaccharide core region biosynthetic process"/>
    <property type="evidence" value="ECO:0007669"/>
    <property type="project" value="UniProtKB-UniRule"/>
</dbReference>
<reference evidence="11 12" key="1">
    <citation type="submission" date="2018-03" db="EMBL/GenBank/DDBJ databases">
        <title>Genomic Encyclopedia of Type Strains, Phase III (KMG-III): the genomes of soil and plant-associated and newly described type strains.</title>
        <authorList>
            <person name="Whitman W."/>
        </authorList>
    </citation>
    <scope>NUCLEOTIDE SEQUENCE [LARGE SCALE GENOMIC DNA]</scope>
    <source>
        <strain evidence="11 12">MWH-P2sevCIIIb</strain>
    </source>
</reference>
<name>A0A2T0XIH7_9BURK</name>
<comment type="caution">
    <text evidence="11">The sequence shown here is derived from an EMBL/GenBank/DDBJ whole genome shotgun (WGS) entry which is preliminary data.</text>
</comment>